<evidence type="ECO:0000256" key="1">
    <source>
        <dbReference type="ARBA" id="ARBA00004141"/>
    </source>
</evidence>
<dbReference type="InterPro" id="IPR006073">
    <property type="entry name" value="GTP-bd"/>
</dbReference>
<dbReference type="PATRIC" id="fig|1608419.3.peg.160"/>
<feature type="transmembrane region" description="Helical" evidence="8">
    <location>
        <begin position="45"/>
        <end position="63"/>
    </location>
</feature>
<dbReference type="PANTHER" id="PTHR42714:SF2">
    <property type="entry name" value="TRNA MODIFICATION GTPASE GTPBP3, MITOCHONDRIAL"/>
    <property type="match status" value="1"/>
</dbReference>
<dbReference type="CDD" id="cd00880">
    <property type="entry name" value="Era_like"/>
    <property type="match status" value="1"/>
</dbReference>
<dbReference type="Pfam" id="PF05128">
    <property type="entry name" value="DUF697"/>
    <property type="match status" value="1"/>
</dbReference>
<dbReference type="Proteomes" id="UP000035037">
    <property type="component" value="Unassembled WGS sequence"/>
</dbReference>
<comment type="subcellular location">
    <subcellularLocation>
        <location evidence="1">Membrane</location>
        <topology evidence="1">Multi-pass membrane protein</topology>
    </subcellularLocation>
</comment>
<keyword evidence="6" id="KW-0175">Coiled coil</keyword>
<dbReference type="PANTHER" id="PTHR42714">
    <property type="entry name" value="TRNA MODIFICATION GTPASE GTPBP3"/>
    <property type="match status" value="1"/>
</dbReference>
<accession>A0A0G8AVL2</accession>
<organism evidence="10 11">
    <name type="scientific">Candidatus Synechococcus spongiarum 15L</name>
    <dbReference type="NCBI Taxonomy" id="1608419"/>
    <lineage>
        <taxon>Bacteria</taxon>
        <taxon>Bacillati</taxon>
        <taxon>Cyanobacteriota</taxon>
        <taxon>Cyanophyceae</taxon>
        <taxon>Synechococcales</taxon>
        <taxon>Synechococcaceae</taxon>
        <taxon>Synechococcus</taxon>
    </lineage>
</organism>
<comment type="caution">
    <text evidence="10">The sequence shown here is derived from an EMBL/GenBank/DDBJ whole genome shotgun (WGS) entry which is preliminary data.</text>
</comment>
<name>A0A0G8AVL2_9SYNE</name>
<dbReference type="Pfam" id="PF01926">
    <property type="entry name" value="MMR_HSR1"/>
    <property type="match status" value="1"/>
</dbReference>
<dbReference type="GO" id="GO:0005525">
    <property type="term" value="F:GTP binding"/>
    <property type="evidence" value="ECO:0007669"/>
    <property type="project" value="InterPro"/>
</dbReference>
<dbReference type="SUPFAM" id="SSF52540">
    <property type="entry name" value="P-loop containing nucleoside triphosphate hydrolases"/>
    <property type="match status" value="1"/>
</dbReference>
<evidence type="ECO:0000256" key="7">
    <source>
        <dbReference type="SAM" id="MobiDB-lite"/>
    </source>
</evidence>
<dbReference type="Gene3D" id="3.40.50.300">
    <property type="entry name" value="P-loop containing nucleotide triphosphate hydrolases"/>
    <property type="match status" value="1"/>
</dbReference>
<evidence type="ECO:0000256" key="6">
    <source>
        <dbReference type="SAM" id="Coils"/>
    </source>
</evidence>
<evidence type="ECO:0000256" key="3">
    <source>
        <dbReference type="ARBA" id="ARBA00022842"/>
    </source>
</evidence>
<dbReference type="AlphaFoldDB" id="A0A0G8AVL2"/>
<dbReference type="InterPro" id="IPR027417">
    <property type="entry name" value="P-loop_NTPase"/>
</dbReference>
<evidence type="ECO:0000256" key="2">
    <source>
        <dbReference type="ARBA" id="ARBA00022692"/>
    </source>
</evidence>
<gene>
    <name evidence="10" type="ORF">TQ37_05650</name>
</gene>
<keyword evidence="3" id="KW-0460">Magnesium</keyword>
<evidence type="ECO:0000259" key="9">
    <source>
        <dbReference type="Pfam" id="PF01926"/>
    </source>
</evidence>
<dbReference type="EMBL" id="JYFQ01000110">
    <property type="protein sequence ID" value="KKZ12415.1"/>
    <property type="molecule type" value="Genomic_DNA"/>
</dbReference>
<dbReference type="GO" id="GO:0016020">
    <property type="term" value="C:membrane"/>
    <property type="evidence" value="ECO:0007669"/>
    <property type="project" value="UniProtKB-SubCell"/>
</dbReference>
<keyword evidence="5 8" id="KW-0472">Membrane</keyword>
<reference evidence="10 11" key="2">
    <citation type="submission" date="2015-05" db="EMBL/GenBank/DDBJ databases">
        <title>Lifestyle Evolution in Cyanobacterial Symbionts of Sponges.</title>
        <authorList>
            <person name="Burgsdorf I."/>
            <person name="Slaby B.M."/>
            <person name="Handley K.M."/>
            <person name="Haber M."/>
            <person name="Blom J."/>
            <person name="Marshall C.W."/>
            <person name="Gilbert J.A."/>
            <person name="Hentschel U."/>
            <person name="Steindler L."/>
        </authorList>
    </citation>
    <scope>NUCLEOTIDE SEQUENCE [LARGE SCALE GENOMIC DNA]</scope>
    <source>
        <strain evidence="10">15L</strain>
    </source>
</reference>
<reference evidence="10 11" key="1">
    <citation type="submission" date="2015-02" db="EMBL/GenBank/DDBJ databases">
        <authorList>
            <person name="Slaby B."/>
            <person name="Hentschel U."/>
        </authorList>
    </citation>
    <scope>NUCLEOTIDE SEQUENCE [LARGE SCALE GENOMIC DNA]</scope>
    <source>
        <strain evidence="10">15L</strain>
    </source>
</reference>
<evidence type="ECO:0000256" key="8">
    <source>
        <dbReference type="SAM" id="Phobius"/>
    </source>
</evidence>
<keyword evidence="2 8" id="KW-0812">Transmembrane</keyword>
<feature type="coiled-coil region" evidence="6">
    <location>
        <begin position="88"/>
        <end position="115"/>
    </location>
</feature>
<proteinExistence type="predicted"/>
<dbReference type="GO" id="GO:0005829">
    <property type="term" value="C:cytosol"/>
    <property type="evidence" value="ECO:0007669"/>
    <property type="project" value="TreeGrafter"/>
</dbReference>
<sequence length="527" mass="57168">MRKRNRRLIRSVAVVLVALLALWMVVTLLAGLAQSLQTLAGGWGVPLFVVVLAALGWLGWTTWDGRKSLRWTRRSPGKALPVAFDSKREAAGEHLDSIEQQLELVQDQVVRQVLEGERRQVAAELERGDLVVVVFGTGSSGKTSLIRALLGDKVGSVEPAMGSTRASHAYRLPMAGLSRGVRLVDTPGILESGAHGQGREDMARRKAVQADLLLFVVDGDLRDSELRMVQLLLSLGKRLLLVLNKCDLLGQQQEQRLLQVLRQRCAPQLPPEDVISASSASPRLTTASGASSFVPEVAALLRRLAQVLRLEGDELMADNILLQSHHLSVDTEAVLTNQRERDSRTVIERYAWIGGGIIALTPLPGLDLLGAAAVNAQMVLELGRIHGVKLGRDQGQELALAVGRTMTGLGLVKGGAMLLTTALSTAWPALVVAKALQGVSAAWLTRVAGASLMEYFSRNQDWGDGGMAAAIRKHYDLNRRQNRLNDFLAMAVERIVEPLQRRLKGLPPGQRPHQAPAPAPFRSGDPE</sequence>
<feature type="region of interest" description="Disordered" evidence="7">
    <location>
        <begin position="503"/>
        <end position="527"/>
    </location>
</feature>
<feature type="domain" description="G" evidence="9">
    <location>
        <begin position="132"/>
        <end position="245"/>
    </location>
</feature>
<protein>
    <recommendedName>
        <fullName evidence="9">G domain-containing protein</fullName>
    </recommendedName>
</protein>
<evidence type="ECO:0000313" key="11">
    <source>
        <dbReference type="Proteomes" id="UP000035037"/>
    </source>
</evidence>
<keyword evidence="4 8" id="KW-1133">Transmembrane helix</keyword>
<dbReference type="InterPro" id="IPR021147">
    <property type="entry name" value="DUF697"/>
</dbReference>
<evidence type="ECO:0000256" key="4">
    <source>
        <dbReference type="ARBA" id="ARBA00022989"/>
    </source>
</evidence>
<evidence type="ECO:0000256" key="5">
    <source>
        <dbReference type="ARBA" id="ARBA00023136"/>
    </source>
</evidence>
<dbReference type="GO" id="GO:0030488">
    <property type="term" value="P:tRNA methylation"/>
    <property type="evidence" value="ECO:0007669"/>
    <property type="project" value="TreeGrafter"/>
</dbReference>
<evidence type="ECO:0000313" key="10">
    <source>
        <dbReference type="EMBL" id="KKZ12415.1"/>
    </source>
</evidence>
<dbReference type="GO" id="GO:0002098">
    <property type="term" value="P:tRNA wobble uridine modification"/>
    <property type="evidence" value="ECO:0007669"/>
    <property type="project" value="TreeGrafter"/>
</dbReference>